<dbReference type="EMBL" id="FOWZ01000001">
    <property type="protein sequence ID" value="SFO82997.1"/>
    <property type="molecule type" value="Genomic_DNA"/>
</dbReference>
<name>A0A1I5KDA8_9SPHN</name>
<dbReference type="PANTHER" id="PTHR23416:SF23">
    <property type="entry name" value="ACETYLTRANSFERASE C18B11.09C-RELATED"/>
    <property type="match status" value="1"/>
</dbReference>
<evidence type="ECO:0000313" key="3">
    <source>
        <dbReference type="EMBL" id="SFO82997.1"/>
    </source>
</evidence>
<dbReference type="CDD" id="cd05825">
    <property type="entry name" value="LbH_wcaF_like"/>
    <property type="match status" value="1"/>
</dbReference>
<comment type="similarity">
    <text evidence="1">Belongs to the transferase hexapeptide repeat family.</text>
</comment>
<dbReference type="PANTHER" id="PTHR23416">
    <property type="entry name" value="SIALIC ACID SYNTHASE-RELATED"/>
    <property type="match status" value="1"/>
</dbReference>
<reference evidence="4" key="1">
    <citation type="submission" date="2016-10" db="EMBL/GenBank/DDBJ databases">
        <authorList>
            <person name="Varghese N."/>
            <person name="Submissions S."/>
        </authorList>
    </citation>
    <scope>NUCLEOTIDE SEQUENCE [LARGE SCALE GENOMIC DNA]</scope>
    <source>
        <strain evidence="4">CGMCC 1.7715</strain>
    </source>
</reference>
<gene>
    <name evidence="3" type="ORF">SAMN04488060_0114</name>
</gene>
<dbReference type="GO" id="GO:0008374">
    <property type="term" value="F:O-acyltransferase activity"/>
    <property type="evidence" value="ECO:0007669"/>
    <property type="project" value="TreeGrafter"/>
</dbReference>
<evidence type="ECO:0000313" key="4">
    <source>
        <dbReference type="Proteomes" id="UP000199331"/>
    </source>
</evidence>
<dbReference type="InterPro" id="IPR051159">
    <property type="entry name" value="Hexapeptide_acetyltransf"/>
</dbReference>
<sequence length="224" mass="24294">MLWRVVKHGFTCHQSKREISRKTASKWSKCSLEPLDARTARSRDGGPSFSLGSRVLRAIWSVCWLLLARWTPPPLHGWRAFLLKCFGARLGPDCRVHASAQIWWPGNLHCGSSVLIGPGTIIYNQGRITIGDGAIISQRAHLCAGTHDIEDPHFQLVLAPIDIGSSCWVAAEAFVGPRVSMAEGSVLAARGVLFADAEAWTVYSGNPASALKTRAPQAGATSDR</sequence>
<dbReference type="GO" id="GO:0005829">
    <property type="term" value="C:cytosol"/>
    <property type="evidence" value="ECO:0007669"/>
    <property type="project" value="TreeGrafter"/>
</dbReference>
<keyword evidence="4" id="KW-1185">Reference proteome</keyword>
<organism evidence="3 4">
    <name type="scientific">Qipengyuania nanhaisediminis</name>
    <dbReference type="NCBI Taxonomy" id="604088"/>
    <lineage>
        <taxon>Bacteria</taxon>
        <taxon>Pseudomonadati</taxon>
        <taxon>Pseudomonadota</taxon>
        <taxon>Alphaproteobacteria</taxon>
        <taxon>Sphingomonadales</taxon>
        <taxon>Erythrobacteraceae</taxon>
        <taxon>Qipengyuania</taxon>
    </lineage>
</organism>
<proteinExistence type="inferred from homology"/>
<protein>
    <submittedName>
        <fullName evidence="3">Putative colanic acid biosynthesis acetyltransferase WcaF</fullName>
    </submittedName>
</protein>
<dbReference type="STRING" id="604088.SAMN04488060_0114"/>
<evidence type="ECO:0000256" key="2">
    <source>
        <dbReference type="ARBA" id="ARBA00022679"/>
    </source>
</evidence>
<evidence type="ECO:0000256" key="1">
    <source>
        <dbReference type="ARBA" id="ARBA00007274"/>
    </source>
</evidence>
<keyword evidence="2 3" id="KW-0808">Transferase</keyword>
<dbReference type="InterPro" id="IPR011004">
    <property type="entry name" value="Trimer_LpxA-like_sf"/>
</dbReference>
<dbReference type="Gene3D" id="2.160.10.10">
    <property type="entry name" value="Hexapeptide repeat proteins"/>
    <property type="match status" value="1"/>
</dbReference>
<dbReference type="Proteomes" id="UP000199331">
    <property type="component" value="Unassembled WGS sequence"/>
</dbReference>
<dbReference type="AlphaFoldDB" id="A0A1I5KDA8"/>
<dbReference type="SUPFAM" id="SSF51161">
    <property type="entry name" value="Trimeric LpxA-like enzymes"/>
    <property type="match status" value="1"/>
</dbReference>
<accession>A0A1I5KDA8</accession>